<feature type="non-terminal residue" evidence="1">
    <location>
        <position position="1"/>
    </location>
</feature>
<dbReference type="EMBL" id="LXQA010100138">
    <property type="protein sequence ID" value="MCI16279.1"/>
    <property type="molecule type" value="Genomic_DNA"/>
</dbReference>
<name>A0A392PXN3_9FABA</name>
<dbReference type="Proteomes" id="UP000265520">
    <property type="component" value="Unassembled WGS sequence"/>
</dbReference>
<evidence type="ECO:0000313" key="2">
    <source>
        <dbReference type="Proteomes" id="UP000265520"/>
    </source>
</evidence>
<comment type="caution">
    <text evidence="1">The sequence shown here is derived from an EMBL/GenBank/DDBJ whole genome shotgun (WGS) entry which is preliminary data.</text>
</comment>
<dbReference type="AlphaFoldDB" id="A0A392PXN3"/>
<evidence type="ECO:0000313" key="1">
    <source>
        <dbReference type="EMBL" id="MCI16279.1"/>
    </source>
</evidence>
<reference evidence="1 2" key="1">
    <citation type="journal article" date="2018" name="Front. Plant Sci.">
        <title>Red Clover (Trifolium pratense) and Zigzag Clover (T. medium) - A Picture of Genomic Similarities and Differences.</title>
        <authorList>
            <person name="Dluhosova J."/>
            <person name="Istvanek J."/>
            <person name="Nedelnik J."/>
            <person name="Repkova J."/>
        </authorList>
    </citation>
    <scope>NUCLEOTIDE SEQUENCE [LARGE SCALE GENOMIC DNA]</scope>
    <source>
        <strain evidence="2">cv. 10/8</strain>
        <tissue evidence="1">Leaf</tissue>
    </source>
</reference>
<sequence>SRCICGFRHRCWVLVKRRIGGERDLEGLGFGEDGNVMELLKSGGSDGGGDEGNV</sequence>
<organism evidence="1 2">
    <name type="scientific">Trifolium medium</name>
    <dbReference type="NCBI Taxonomy" id="97028"/>
    <lineage>
        <taxon>Eukaryota</taxon>
        <taxon>Viridiplantae</taxon>
        <taxon>Streptophyta</taxon>
        <taxon>Embryophyta</taxon>
        <taxon>Tracheophyta</taxon>
        <taxon>Spermatophyta</taxon>
        <taxon>Magnoliopsida</taxon>
        <taxon>eudicotyledons</taxon>
        <taxon>Gunneridae</taxon>
        <taxon>Pentapetalae</taxon>
        <taxon>rosids</taxon>
        <taxon>fabids</taxon>
        <taxon>Fabales</taxon>
        <taxon>Fabaceae</taxon>
        <taxon>Papilionoideae</taxon>
        <taxon>50 kb inversion clade</taxon>
        <taxon>NPAAA clade</taxon>
        <taxon>Hologalegina</taxon>
        <taxon>IRL clade</taxon>
        <taxon>Trifolieae</taxon>
        <taxon>Trifolium</taxon>
    </lineage>
</organism>
<proteinExistence type="predicted"/>
<keyword evidence="2" id="KW-1185">Reference proteome</keyword>
<accession>A0A392PXN3</accession>
<protein>
    <submittedName>
        <fullName evidence="1">Uncharacterized protein</fullName>
    </submittedName>
</protein>